<accession>A0A418W3A4</accession>
<dbReference type="RefSeq" id="WP_119830062.1">
    <property type="nucleotide sequence ID" value="NZ_QYUL01000001.1"/>
</dbReference>
<comment type="caution">
    <text evidence="2">The sequence shown here is derived from an EMBL/GenBank/DDBJ whole genome shotgun (WGS) entry which is preliminary data.</text>
</comment>
<protein>
    <recommendedName>
        <fullName evidence="4">Dienelactone hydrolase</fullName>
    </recommendedName>
</protein>
<evidence type="ECO:0000256" key="1">
    <source>
        <dbReference type="SAM" id="SignalP"/>
    </source>
</evidence>
<evidence type="ECO:0000313" key="3">
    <source>
        <dbReference type="Proteomes" id="UP000283458"/>
    </source>
</evidence>
<evidence type="ECO:0000313" key="2">
    <source>
        <dbReference type="EMBL" id="RJF84414.1"/>
    </source>
</evidence>
<dbReference type="InterPro" id="IPR016986">
    <property type="entry name" value="UCP031982_abhydr"/>
</dbReference>
<dbReference type="PIRSF" id="PIRSF031982">
    <property type="entry name" value="UCP031982_abhydr"/>
    <property type="match status" value="1"/>
</dbReference>
<feature type="signal peptide" evidence="1">
    <location>
        <begin position="1"/>
        <end position="26"/>
    </location>
</feature>
<gene>
    <name evidence="2" type="ORF">D3877_07630</name>
</gene>
<sequence>MRSLSSLRTLALLALCATGGSLSARASDAIGVRMMSVSAPERGATLALTVWYPAGSGGKPERVGANSVFAGVSALRDAAMADGVFPVVVVAHGGLRAAPHQSGWISARLAERGYIVAAVQPPVLEASEAARAVAEVGLRPADLSAALSAVEGDPSVRPHADMEKVAAVGFFLGGASSLALVGARLDPERYRRLCDGPNGGPDCAWFAKAGVDLHQVDVAPLTRPHRDPRLRTAVVIDPELSGSFSWDGLAEIAAPTTIINLGARGETPPWLEAAELGAAAPTARYIRLPGANAFSLFGVCTPRGAAILRAEGEDEALCKEGAVSREDQHAQLAAMIAAALLRGFSTLP</sequence>
<dbReference type="AlphaFoldDB" id="A0A418W3A4"/>
<dbReference type="InterPro" id="IPR029058">
    <property type="entry name" value="AB_hydrolase_fold"/>
</dbReference>
<organism evidence="2 3">
    <name type="scientific">Azospirillum cavernae</name>
    <dbReference type="NCBI Taxonomy" id="2320860"/>
    <lineage>
        <taxon>Bacteria</taxon>
        <taxon>Pseudomonadati</taxon>
        <taxon>Pseudomonadota</taxon>
        <taxon>Alphaproteobacteria</taxon>
        <taxon>Rhodospirillales</taxon>
        <taxon>Azospirillaceae</taxon>
        <taxon>Azospirillum</taxon>
    </lineage>
</organism>
<name>A0A418W3A4_9PROT</name>
<feature type="chain" id="PRO_5019406065" description="Dienelactone hydrolase" evidence="1">
    <location>
        <begin position="27"/>
        <end position="348"/>
    </location>
</feature>
<reference evidence="2 3" key="1">
    <citation type="submission" date="2018-09" db="EMBL/GenBank/DDBJ databases">
        <authorList>
            <person name="Zhu H."/>
        </authorList>
    </citation>
    <scope>NUCLEOTIDE SEQUENCE [LARGE SCALE GENOMIC DNA]</scope>
    <source>
        <strain evidence="2 3">K2W22B-5</strain>
    </source>
</reference>
<dbReference type="SUPFAM" id="SSF53474">
    <property type="entry name" value="alpha/beta-Hydrolases"/>
    <property type="match status" value="1"/>
</dbReference>
<keyword evidence="1" id="KW-0732">Signal</keyword>
<proteinExistence type="predicted"/>
<dbReference type="Proteomes" id="UP000283458">
    <property type="component" value="Unassembled WGS sequence"/>
</dbReference>
<dbReference type="EMBL" id="QYUL01000001">
    <property type="protein sequence ID" value="RJF84414.1"/>
    <property type="molecule type" value="Genomic_DNA"/>
</dbReference>
<keyword evidence="3" id="KW-1185">Reference proteome</keyword>
<dbReference type="Gene3D" id="3.40.50.1820">
    <property type="entry name" value="alpha/beta hydrolase"/>
    <property type="match status" value="1"/>
</dbReference>
<evidence type="ECO:0008006" key="4">
    <source>
        <dbReference type="Google" id="ProtNLM"/>
    </source>
</evidence>
<dbReference type="OrthoDB" id="9814760at2"/>